<feature type="non-terminal residue" evidence="1">
    <location>
        <position position="1"/>
    </location>
</feature>
<evidence type="ECO:0008006" key="2">
    <source>
        <dbReference type="Google" id="ProtNLM"/>
    </source>
</evidence>
<accession>A0A3B0SNL5</accession>
<dbReference type="Pfam" id="PF10670">
    <property type="entry name" value="DUF4198"/>
    <property type="match status" value="1"/>
</dbReference>
<evidence type="ECO:0000313" key="1">
    <source>
        <dbReference type="EMBL" id="VAV98033.1"/>
    </source>
</evidence>
<sequence>KPEGADEYFDEIGADDAVKHAFAELPGNPPLHRSYNKHTKTFFCVKTCTTGREVSFVPVGQALEFVAMKSNQHSFKLLRNGKPLAEQAVSVVSSDGHKQALVTDHHGVVKIKPSDAGPMMLLSVWITMPEHADGVYHSDYATLTVDLARGH</sequence>
<proteinExistence type="predicted"/>
<dbReference type="InterPro" id="IPR019613">
    <property type="entry name" value="DUF4198"/>
</dbReference>
<gene>
    <name evidence="1" type="ORF">MNBD_ALPHA06-1000</name>
</gene>
<name>A0A3B0SNL5_9ZZZZ</name>
<reference evidence="1" key="1">
    <citation type="submission" date="2018-06" db="EMBL/GenBank/DDBJ databases">
        <authorList>
            <person name="Zhirakovskaya E."/>
        </authorList>
    </citation>
    <scope>NUCLEOTIDE SEQUENCE</scope>
</reference>
<dbReference type="EMBL" id="UOEE01000255">
    <property type="protein sequence ID" value="VAV98033.1"/>
    <property type="molecule type" value="Genomic_DNA"/>
</dbReference>
<organism evidence="1">
    <name type="scientific">hydrothermal vent metagenome</name>
    <dbReference type="NCBI Taxonomy" id="652676"/>
    <lineage>
        <taxon>unclassified sequences</taxon>
        <taxon>metagenomes</taxon>
        <taxon>ecological metagenomes</taxon>
    </lineage>
</organism>
<dbReference type="AlphaFoldDB" id="A0A3B0SNL5"/>
<protein>
    <recommendedName>
        <fullName evidence="2">DUF4198 domain-containing protein</fullName>
    </recommendedName>
</protein>